<proteinExistence type="predicted"/>
<reference evidence="2" key="1">
    <citation type="submission" date="2020-05" db="EMBL/GenBank/DDBJ databases">
        <authorList>
            <person name="Chiriac C."/>
            <person name="Salcher M."/>
            <person name="Ghai R."/>
            <person name="Kavagutti S V."/>
        </authorList>
    </citation>
    <scope>NUCLEOTIDE SEQUENCE</scope>
</reference>
<evidence type="ECO:0000259" key="1">
    <source>
        <dbReference type="Pfam" id="PF16778"/>
    </source>
</evidence>
<feature type="domain" description="Phage tail assembly chaperone-like" evidence="1">
    <location>
        <begin position="101"/>
        <end position="168"/>
    </location>
</feature>
<sequence length="175" mass="20523">MDYTYISMDFYNQNFSIKIKENHGYWDNADDFITSTNFPFEETVRILSFEPDRNIFHIERPGGLNENGESSIEMDWLKNNLTALAEAATIRSKKTEFVITMEMERDSRLSGCDWVVLRHNEESILGMPKSLTSDQIKDVLNYRQQLRDMTKTYDPMTPTKEVSWPLYPLRSANND</sequence>
<organism evidence="2">
    <name type="scientific">uncultured Caudovirales phage</name>
    <dbReference type="NCBI Taxonomy" id="2100421"/>
    <lineage>
        <taxon>Viruses</taxon>
        <taxon>Duplodnaviria</taxon>
        <taxon>Heunggongvirae</taxon>
        <taxon>Uroviricota</taxon>
        <taxon>Caudoviricetes</taxon>
        <taxon>Peduoviridae</taxon>
        <taxon>Maltschvirus</taxon>
        <taxon>Maltschvirus maltsch</taxon>
    </lineage>
</organism>
<protein>
    <submittedName>
        <fullName evidence="2">Phage tail assembly chaperone protein</fullName>
    </submittedName>
</protein>
<dbReference type="InterPro" id="IPR031893">
    <property type="entry name" value="Phage_tail_APC"/>
</dbReference>
<evidence type="ECO:0000313" key="2">
    <source>
        <dbReference type="EMBL" id="CAB4220959.1"/>
    </source>
</evidence>
<dbReference type="EMBL" id="LR797503">
    <property type="protein sequence ID" value="CAB4220959.1"/>
    <property type="molecule type" value="Genomic_DNA"/>
</dbReference>
<gene>
    <name evidence="2" type="ORF">UFOVP1636_87</name>
</gene>
<dbReference type="Pfam" id="PF16778">
    <property type="entry name" value="Phage_tail_APC"/>
    <property type="match status" value="1"/>
</dbReference>
<accession>A0A6J5T0C6</accession>
<name>A0A6J5T0C6_9CAUD</name>